<keyword evidence="2" id="KW-1185">Reference proteome</keyword>
<reference evidence="1" key="1">
    <citation type="submission" date="2020-11" db="EMBL/GenBank/DDBJ databases">
        <authorList>
            <person name="Tran Van P."/>
        </authorList>
    </citation>
    <scope>NUCLEOTIDE SEQUENCE</scope>
</reference>
<dbReference type="EMBL" id="CAJPIZ010000242">
    <property type="protein sequence ID" value="CAG2100887.1"/>
    <property type="molecule type" value="Genomic_DNA"/>
</dbReference>
<protein>
    <submittedName>
        <fullName evidence="1">Uncharacterized protein</fullName>
    </submittedName>
</protein>
<evidence type="ECO:0000313" key="2">
    <source>
        <dbReference type="Proteomes" id="UP000759131"/>
    </source>
</evidence>
<dbReference type="OrthoDB" id="6715082at2759"/>
<gene>
    <name evidence="1" type="ORF">OSB1V03_LOCUS943</name>
</gene>
<name>A0A7R9PU71_9ACAR</name>
<dbReference type="AlphaFoldDB" id="A0A7R9PU71"/>
<sequence length="60" mass="6550">MSGCAALSAVAQVIDQLDETTIRKMVLPKTKQIFENNCGVKTISNTITKTALREGRVEIL</sequence>
<dbReference type="Proteomes" id="UP000759131">
    <property type="component" value="Unassembled WGS sequence"/>
</dbReference>
<accession>A0A7R9PU71</accession>
<organism evidence="1">
    <name type="scientific">Medioppia subpectinata</name>
    <dbReference type="NCBI Taxonomy" id="1979941"/>
    <lineage>
        <taxon>Eukaryota</taxon>
        <taxon>Metazoa</taxon>
        <taxon>Ecdysozoa</taxon>
        <taxon>Arthropoda</taxon>
        <taxon>Chelicerata</taxon>
        <taxon>Arachnida</taxon>
        <taxon>Acari</taxon>
        <taxon>Acariformes</taxon>
        <taxon>Sarcoptiformes</taxon>
        <taxon>Oribatida</taxon>
        <taxon>Brachypylina</taxon>
        <taxon>Oppioidea</taxon>
        <taxon>Oppiidae</taxon>
        <taxon>Medioppia</taxon>
    </lineage>
</organism>
<dbReference type="EMBL" id="OC854817">
    <property type="protein sequence ID" value="CAD7620457.1"/>
    <property type="molecule type" value="Genomic_DNA"/>
</dbReference>
<proteinExistence type="predicted"/>
<evidence type="ECO:0000313" key="1">
    <source>
        <dbReference type="EMBL" id="CAD7620457.1"/>
    </source>
</evidence>